<proteinExistence type="predicted"/>
<evidence type="ECO:0000313" key="3">
    <source>
        <dbReference type="Proteomes" id="UP000267029"/>
    </source>
</evidence>
<gene>
    <name evidence="2" type="ORF">MCOS_LOCUS3874</name>
</gene>
<feature type="region of interest" description="Disordered" evidence="1">
    <location>
        <begin position="33"/>
        <end position="84"/>
    </location>
</feature>
<reference evidence="4" key="2">
    <citation type="submission" date="2019-11" db="UniProtKB">
        <authorList>
            <consortium name="WormBaseParasite"/>
        </authorList>
    </citation>
    <scope>IDENTIFICATION</scope>
</reference>
<reference evidence="2 3" key="1">
    <citation type="submission" date="2018-10" db="EMBL/GenBank/DDBJ databases">
        <authorList>
            <consortium name="Pathogen Informatics"/>
        </authorList>
    </citation>
    <scope>NUCLEOTIDE SEQUENCE [LARGE SCALE GENOMIC DNA]</scope>
</reference>
<evidence type="ECO:0000256" key="1">
    <source>
        <dbReference type="SAM" id="MobiDB-lite"/>
    </source>
</evidence>
<name>A0A0R3UAC5_MESCO</name>
<dbReference type="WBParaSite" id="MCU_011905-RA">
    <property type="protein sequence ID" value="MCU_011905-RA"/>
    <property type="gene ID" value="MCU_011905"/>
</dbReference>
<protein>
    <submittedName>
        <fullName evidence="2 4">Uncharacterized protein</fullName>
    </submittedName>
</protein>
<organism evidence="4">
    <name type="scientific">Mesocestoides corti</name>
    <name type="common">Flatworm</name>
    <dbReference type="NCBI Taxonomy" id="53468"/>
    <lineage>
        <taxon>Eukaryota</taxon>
        <taxon>Metazoa</taxon>
        <taxon>Spiralia</taxon>
        <taxon>Lophotrochozoa</taxon>
        <taxon>Platyhelminthes</taxon>
        <taxon>Cestoda</taxon>
        <taxon>Eucestoda</taxon>
        <taxon>Cyclophyllidea</taxon>
        <taxon>Mesocestoididae</taxon>
        <taxon>Mesocestoides</taxon>
    </lineage>
</organism>
<dbReference type="AlphaFoldDB" id="A0A0R3UAC5"/>
<evidence type="ECO:0000313" key="2">
    <source>
        <dbReference type="EMBL" id="VDD77871.1"/>
    </source>
</evidence>
<keyword evidence="3" id="KW-1185">Reference proteome</keyword>
<evidence type="ECO:0000313" key="4">
    <source>
        <dbReference type="WBParaSite" id="MCU_011905-RA"/>
    </source>
</evidence>
<accession>A0A0R3UAC5</accession>
<dbReference type="Proteomes" id="UP000267029">
    <property type="component" value="Unassembled WGS sequence"/>
</dbReference>
<sequence length="84" mass="9071">MCVRAAGQIEQLMAPPPLRLVLVRTHVPRLPLQSTGVVRQPPHPTSAATLCRGMQSQPENGRGELPVQAQTRSQEPPLPPPPAE</sequence>
<dbReference type="EMBL" id="UXSR01001069">
    <property type="protein sequence ID" value="VDD77871.1"/>
    <property type="molecule type" value="Genomic_DNA"/>
</dbReference>